<accession>A0ABV7WQG3</accession>
<gene>
    <name evidence="1" type="ORF">ACFOND_07770</name>
</gene>
<name>A0ABV7WQG3_9GAMM</name>
<feature type="non-terminal residue" evidence="1">
    <location>
        <position position="1"/>
    </location>
</feature>
<dbReference type="RefSeq" id="WP_377362674.1">
    <property type="nucleotide sequence ID" value="NZ_JBHRYN010000010.1"/>
</dbReference>
<evidence type="ECO:0000313" key="1">
    <source>
        <dbReference type="EMBL" id="MFC3701528.1"/>
    </source>
</evidence>
<dbReference type="EMBL" id="JBHRYN010000010">
    <property type="protein sequence ID" value="MFC3701528.1"/>
    <property type="molecule type" value="Genomic_DNA"/>
</dbReference>
<proteinExistence type="predicted"/>
<reference evidence="2" key="1">
    <citation type="journal article" date="2019" name="Int. J. Syst. Evol. Microbiol.">
        <title>The Global Catalogue of Microorganisms (GCM) 10K type strain sequencing project: providing services to taxonomists for standard genome sequencing and annotation.</title>
        <authorList>
            <consortium name="The Broad Institute Genomics Platform"/>
            <consortium name="The Broad Institute Genome Sequencing Center for Infectious Disease"/>
            <person name="Wu L."/>
            <person name="Ma J."/>
        </authorList>
    </citation>
    <scope>NUCLEOTIDE SEQUENCE [LARGE SCALE GENOMIC DNA]</scope>
    <source>
        <strain evidence="2">CECT 8288</strain>
    </source>
</reference>
<dbReference type="Proteomes" id="UP001595710">
    <property type="component" value="Unassembled WGS sequence"/>
</dbReference>
<protein>
    <submittedName>
        <fullName evidence="1">Uncharacterized protein</fullName>
    </submittedName>
</protein>
<organism evidence="1 2">
    <name type="scientific">Reinekea marina</name>
    <dbReference type="NCBI Taxonomy" id="1310421"/>
    <lineage>
        <taxon>Bacteria</taxon>
        <taxon>Pseudomonadati</taxon>
        <taxon>Pseudomonadota</taxon>
        <taxon>Gammaproteobacteria</taxon>
        <taxon>Oceanospirillales</taxon>
        <taxon>Saccharospirillaceae</taxon>
        <taxon>Reinekea</taxon>
    </lineage>
</organism>
<comment type="caution">
    <text evidence="1">The sequence shown here is derived from an EMBL/GenBank/DDBJ whole genome shotgun (WGS) entry which is preliminary data.</text>
</comment>
<evidence type="ECO:0000313" key="2">
    <source>
        <dbReference type="Proteomes" id="UP001595710"/>
    </source>
</evidence>
<keyword evidence="2" id="KW-1185">Reference proteome</keyword>
<sequence>KHFTAALELGLGEGVNLKVNDCLSAASCYERLKLIPEPKSLTRGTLLRVFALLRTHLLELRADG</sequence>